<reference evidence="6 7" key="1">
    <citation type="journal article" date="2018" name="IMA Fungus">
        <title>IMA Genome-F 9: Draft genome sequence of Annulohypoxylon stygium, Aspergillus mulundensis, Berkeleyomyces basicola (syn. Thielaviopsis basicola), Ceratocystis smalleyi, two Cercospora beticola strains, Coleophoma cylindrospora, Fusarium fracticaudum, Phialophora cf. hyalina, and Morchella septimelata.</title>
        <authorList>
            <person name="Wingfield B.D."/>
            <person name="Bills G.F."/>
            <person name="Dong Y."/>
            <person name="Huang W."/>
            <person name="Nel W.J."/>
            <person name="Swalarsk-Parry B.S."/>
            <person name="Vaghefi N."/>
            <person name="Wilken P.M."/>
            <person name="An Z."/>
            <person name="de Beer Z.W."/>
            <person name="De Vos L."/>
            <person name="Chen L."/>
            <person name="Duong T.A."/>
            <person name="Gao Y."/>
            <person name="Hammerbacher A."/>
            <person name="Kikkert J.R."/>
            <person name="Li Y."/>
            <person name="Li H."/>
            <person name="Li K."/>
            <person name="Li Q."/>
            <person name="Liu X."/>
            <person name="Ma X."/>
            <person name="Naidoo K."/>
            <person name="Pethybridge S.J."/>
            <person name="Sun J."/>
            <person name="Steenkamp E.T."/>
            <person name="van der Nest M.A."/>
            <person name="van Wyk S."/>
            <person name="Wingfield M.J."/>
            <person name="Xiong C."/>
            <person name="Yue Q."/>
            <person name="Zhang X."/>
        </authorList>
    </citation>
    <scope>NUCLEOTIDE SEQUENCE [LARGE SCALE GENOMIC DNA]</scope>
    <source>
        <strain evidence="6 7">DSM 5745</strain>
    </source>
</reference>
<dbReference type="GO" id="GO:0008270">
    <property type="term" value="F:zinc ion binding"/>
    <property type="evidence" value="ECO:0007669"/>
    <property type="project" value="InterPro"/>
</dbReference>
<evidence type="ECO:0000256" key="2">
    <source>
        <dbReference type="SAM" id="Coils"/>
    </source>
</evidence>
<evidence type="ECO:0000256" key="1">
    <source>
        <dbReference type="ARBA" id="ARBA00023242"/>
    </source>
</evidence>
<dbReference type="GO" id="GO:0003677">
    <property type="term" value="F:DNA binding"/>
    <property type="evidence" value="ECO:0007669"/>
    <property type="project" value="InterPro"/>
</dbReference>
<proteinExistence type="predicted"/>
<dbReference type="GeneID" id="38115950"/>
<evidence type="ECO:0008006" key="8">
    <source>
        <dbReference type="Google" id="ProtNLM"/>
    </source>
</evidence>
<dbReference type="InterPro" id="IPR051546">
    <property type="entry name" value="Aspartate_Ammonia-Lyase"/>
</dbReference>
<dbReference type="GO" id="GO:0006531">
    <property type="term" value="P:aspartate metabolic process"/>
    <property type="evidence" value="ECO:0007669"/>
    <property type="project" value="TreeGrafter"/>
</dbReference>
<dbReference type="PANTHER" id="PTHR42696">
    <property type="entry name" value="ASPARTATE AMMONIA-LYASE"/>
    <property type="match status" value="1"/>
</dbReference>
<dbReference type="PANTHER" id="PTHR42696:SF2">
    <property type="entry name" value="ASPARTATE AMMONIA-LYASE"/>
    <property type="match status" value="1"/>
</dbReference>
<dbReference type="PROSITE" id="PS00163">
    <property type="entry name" value="FUMARATE_LYASES"/>
    <property type="match status" value="1"/>
</dbReference>
<dbReference type="RefSeq" id="XP_026603428.1">
    <property type="nucleotide sequence ID" value="XM_026747596.1"/>
</dbReference>
<dbReference type="EMBL" id="PVWQ01000006">
    <property type="protein sequence ID" value="RDW78728.1"/>
    <property type="molecule type" value="Genomic_DNA"/>
</dbReference>
<dbReference type="GO" id="GO:0008797">
    <property type="term" value="F:aspartate ammonia-lyase activity"/>
    <property type="evidence" value="ECO:0007669"/>
    <property type="project" value="TreeGrafter"/>
</dbReference>
<dbReference type="FunFam" id="1.10.275.10:FF:000001">
    <property type="entry name" value="Fumarate hydratase, mitochondrial"/>
    <property type="match status" value="1"/>
</dbReference>
<comment type="caution">
    <text evidence="6">The sequence shown here is derived from an EMBL/GenBank/DDBJ whole genome shotgun (WGS) entry which is preliminary data.</text>
</comment>
<evidence type="ECO:0000259" key="4">
    <source>
        <dbReference type="Pfam" id="PF00206"/>
    </source>
</evidence>
<protein>
    <recommendedName>
        <fullName evidence="8">Transcription factor domain-containing protein</fullName>
    </recommendedName>
</protein>
<evidence type="ECO:0000256" key="3">
    <source>
        <dbReference type="SAM" id="MobiDB-lite"/>
    </source>
</evidence>
<evidence type="ECO:0000259" key="5">
    <source>
        <dbReference type="Pfam" id="PF04082"/>
    </source>
</evidence>
<feature type="domain" description="Xylanolytic transcriptional activator regulatory" evidence="5">
    <location>
        <begin position="745"/>
        <end position="910"/>
    </location>
</feature>
<dbReference type="GO" id="GO:0006351">
    <property type="term" value="P:DNA-templated transcription"/>
    <property type="evidence" value="ECO:0007669"/>
    <property type="project" value="InterPro"/>
</dbReference>
<evidence type="ECO:0000313" key="6">
    <source>
        <dbReference type="EMBL" id="RDW78728.1"/>
    </source>
</evidence>
<name>A0A3D8RXJ7_9EURO</name>
<dbReference type="AlphaFoldDB" id="A0A3D8RXJ7"/>
<dbReference type="Proteomes" id="UP000256690">
    <property type="component" value="Unassembled WGS sequence"/>
</dbReference>
<dbReference type="CDD" id="cd12148">
    <property type="entry name" value="fungal_TF_MHR"/>
    <property type="match status" value="1"/>
</dbReference>
<sequence>MANTRIEKDSLGQLELPNGVLYGINTARSLENFPLSGRSITTWPDFIHAFATVKQAAARANCEVGSLTTEQADAIVAACEEIKTGEHDGHLVVDILEGSGGTSTNMNVNEVIANIATKASGRPLSDYSLIHPNDHVNLGQSTNDVLPTAMKLAVYRAMGEALRMLRQLADRLSMKREEYKSLLRLGRTCLQDAQPMTFGQAMGGYEAVIRRHTEQLNNLREQCLVVPLGGTAIGTGFGSQPGYKAAVFRHLSAIFGAKVEPSGDTFDGMQNMDTCARLSAELRNTASSLWKIANDLIILSSGPNGGIGEITLPSVQAGSSIMPGKVNPVIPMAVCQVAFAITGNDTAIAMGCQQGMLEINHFEMLVCDRLLDSIRLIAGATGIFTRRCVDGLVANKDVSQKHLLASSALATSLVPALGYQQVSTIVRTSLAENRAFLDVVEEKGLLKIEEAVLILEELVNTDDCIAMTSSLAGDISRLPSSTCLAPIQGRTSNVIRQAKAGSLPEMPQEEGEMLGRNVLVSEAYLRQLQAQSSYHIRCYPGDESHSRDASSQTSRETSLRPSTQGGHENSTPTLTLKHATSEAFVSGLKRLSYYPEGLDQVPNYEYVSLSSDKSCSEVLTSSLQALNVAIQLPPYPYALQLVQQFELYMGYEYHWYLRRDFHSALQATYRCPQSAQSRSHTWLCKLLAVLALEESFDVYGPPPLIDLNPDQGSICNSSSRVLRRGQGKSVDGPSSYLPGAGFFEQSLSLFRMPSEEPHIGQVEALNLISFFCYSLNRRKTAYMYAGTSMRIACTLMLHKPAISETPATTEHQKRVWWTTSLMEAMTSSERGLRSTFGFMQAEQHLPSDELLAPNERDNFWDAQLMAAHLKLCKIRSLILETLGHLHEYENDFDRYEKAVEVPLRELELWKRELPPDISFEFSQGVPQDMLDRPSVRSLASMYLRYHQGYILLIRPVFFKLLGTVLGKDTNTTPSSSSSLDGLSNLSSQCLAAAKCNMRILTTLSSKDLIAKYGFYDSLHLFSGIKIFVLSRLVSTVSASLSIPATAQSMTVSIGAGDDLTQDPEDISLCNAAKELLGVMASCGNRASKGHLQLLEEIERLLDVVSHSFSQEQPPRSQTPGSLFGTDLFPWIDSIDSSGYFLDLDGGVGYP</sequence>
<dbReference type="Gene3D" id="1.10.275.10">
    <property type="entry name" value="Fumarase/aspartase (N-terminal domain)"/>
    <property type="match status" value="1"/>
</dbReference>
<dbReference type="InterPro" id="IPR022761">
    <property type="entry name" value="Fumarate_lyase_N"/>
</dbReference>
<dbReference type="PRINTS" id="PR00149">
    <property type="entry name" value="FUMRATELYASE"/>
</dbReference>
<keyword evidence="1" id="KW-0539">Nucleus</keyword>
<dbReference type="Gene3D" id="1.10.40.30">
    <property type="entry name" value="Fumarase/aspartase (C-terminal domain)"/>
    <property type="match status" value="1"/>
</dbReference>
<gene>
    <name evidence="6" type="ORF">DSM5745_05580</name>
</gene>
<dbReference type="InterPro" id="IPR000362">
    <property type="entry name" value="Fumarate_lyase_fam"/>
</dbReference>
<accession>A0A3D8RXJ7</accession>
<feature type="coiled-coil region" evidence="2">
    <location>
        <begin position="162"/>
        <end position="222"/>
    </location>
</feature>
<dbReference type="Gene3D" id="1.20.200.10">
    <property type="entry name" value="Fumarase/aspartase (Central domain)"/>
    <property type="match status" value="1"/>
</dbReference>
<feature type="region of interest" description="Disordered" evidence="3">
    <location>
        <begin position="539"/>
        <end position="576"/>
    </location>
</feature>
<feature type="compositionally biased region" description="Polar residues" evidence="3">
    <location>
        <begin position="549"/>
        <end position="574"/>
    </location>
</feature>
<organism evidence="6 7">
    <name type="scientific">Aspergillus mulundensis</name>
    <dbReference type="NCBI Taxonomy" id="1810919"/>
    <lineage>
        <taxon>Eukaryota</taxon>
        <taxon>Fungi</taxon>
        <taxon>Dikarya</taxon>
        <taxon>Ascomycota</taxon>
        <taxon>Pezizomycotina</taxon>
        <taxon>Eurotiomycetes</taxon>
        <taxon>Eurotiomycetidae</taxon>
        <taxon>Eurotiales</taxon>
        <taxon>Aspergillaceae</taxon>
        <taxon>Aspergillus</taxon>
        <taxon>Aspergillus subgen. Nidulantes</taxon>
    </lineage>
</organism>
<dbReference type="NCBIfam" id="NF008909">
    <property type="entry name" value="PRK12273.1"/>
    <property type="match status" value="1"/>
</dbReference>
<dbReference type="SUPFAM" id="SSF48557">
    <property type="entry name" value="L-aspartase-like"/>
    <property type="match status" value="1"/>
</dbReference>
<evidence type="ECO:0000313" key="7">
    <source>
        <dbReference type="Proteomes" id="UP000256690"/>
    </source>
</evidence>
<dbReference type="Pfam" id="PF04082">
    <property type="entry name" value="Fungal_trans"/>
    <property type="match status" value="1"/>
</dbReference>
<dbReference type="Pfam" id="PF00206">
    <property type="entry name" value="Lyase_1"/>
    <property type="match status" value="1"/>
</dbReference>
<dbReference type="InterPro" id="IPR007219">
    <property type="entry name" value="XnlR_reg_dom"/>
</dbReference>
<dbReference type="InterPro" id="IPR008948">
    <property type="entry name" value="L-Aspartase-like"/>
</dbReference>
<dbReference type="STRING" id="1810919.A0A3D8RXJ7"/>
<dbReference type="InterPro" id="IPR024083">
    <property type="entry name" value="Fumarase/histidase_N"/>
</dbReference>
<dbReference type="OrthoDB" id="1738025at2759"/>
<keyword evidence="7" id="KW-1185">Reference proteome</keyword>
<dbReference type="InterPro" id="IPR020557">
    <property type="entry name" value="Fumarate_lyase_CS"/>
</dbReference>
<feature type="domain" description="Fumarate lyase N-terminal" evidence="4">
    <location>
        <begin position="14"/>
        <end position="343"/>
    </location>
</feature>
<dbReference type="GO" id="GO:0005829">
    <property type="term" value="C:cytosol"/>
    <property type="evidence" value="ECO:0007669"/>
    <property type="project" value="TreeGrafter"/>
</dbReference>
<keyword evidence="2" id="KW-0175">Coiled coil</keyword>